<gene>
    <name evidence="2" type="ORF">EST38_g11717</name>
</gene>
<organism evidence="2 3">
    <name type="scientific">Candolleomyces aberdarensis</name>
    <dbReference type="NCBI Taxonomy" id="2316362"/>
    <lineage>
        <taxon>Eukaryota</taxon>
        <taxon>Fungi</taxon>
        <taxon>Dikarya</taxon>
        <taxon>Basidiomycota</taxon>
        <taxon>Agaricomycotina</taxon>
        <taxon>Agaricomycetes</taxon>
        <taxon>Agaricomycetidae</taxon>
        <taxon>Agaricales</taxon>
        <taxon>Agaricineae</taxon>
        <taxon>Psathyrellaceae</taxon>
        <taxon>Candolleomyces</taxon>
    </lineage>
</organism>
<dbReference type="AlphaFoldDB" id="A0A4Q2D6U7"/>
<dbReference type="PANTHER" id="PTHR46579">
    <property type="entry name" value="F5/8 TYPE C DOMAIN-CONTAINING PROTEIN-RELATED"/>
    <property type="match status" value="1"/>
</dbReference>
<dbReference type="OrthoDB" id="3248986at2759"/>
<dbReference type="EMBL" id="SDEE01000759">
    <property type="protein sequence ID" value="RXW14134.1"/>
    <property type="molecule type" value="Genomic_DNA"/>
</dbReference>
<reference evidence="2 3" key="1">
    <citation type="submission" date="2019-01" db="EMBL/GenBank/DDBJ databases">
        <title>Draft genome sequence of Psathyrella aberdarensis IHI B618.</title>
        <authorList>
            <person name="Buettner E."/>
            <person name="Kellner H."/>
        </authorList>
    </citation>
    <scope>NUCLEOTIDE SEQUENCE [LARGE SCALE GENOMIC DNA]</scope>
    <source>
        <strain evidence="2 3">IHI B618</strain>
    </source>
</reference>
<accession>A0A4Q2D6U7</accession>
<dbReference type="Pfam" id="PF02992">
    <property type="entry name" value="Transposase_21"/>
    <property type="match status" value="1"/>
</dbReference>
<keyword evidence="3" id="KW-1185">Reference proteome</keyword>
<feature type="compositionally biased region" description="Low complexity" evidence="1">
    <location>
        <begin position="87"/>
        <end position="96"/>
    </location>
</feature>
<comment type="caution">
    <text evidence="2">The sequence shown here is derived from an EMBL/GenBank/DDBJ whole genome shotgun (WGS) entry which is preliminary data.</text>
</comment>
<dbReference type="InterPro" id="IPR004242">
    <property type="entry name" value="Transposase_21"/>
</dbReference>
<feature type="region of interest" description="Disordered" evidence="1">
    <location>
        <begin position="59"/>
        <end position="107"/>
    </location>
</feature>
<evidence type="ECO:0008006" key="4">
    <source>
        <dbReference type="Google" id="ProtNLM"/>
    </source>
</evidence>
<name>A0A4Q2D6U7_9AGAR</name>
<evidence type="ECO:0000313" key="3">
    <source>
        <dbReference type="Proteomes" id="UP000290288"/>
    </source>
</evidence>
<protein>
    <recommendedName>
        <fullName evidence="4">Transposase family Tnp2 protein</fullName>
    </recommendedName>
</protein>
<dbReference type="PANTHER" id="PTHR46579:SF2">
    <property type="entry name" value="C2H2-TYPE DOMAIN-CONTAINING PROTEIN"/>
    <property type="match status" value="1"/>
</dbReference>
<proteinExistence type="predicted"/>
<evidence type="ECO:0000256" key="1">
    <source>
        <dbReference type="SAM" id="MobiDB-lite"/>
    </source>
</evidence>
<sequence>MHGRERNTNPDTLCLCECIECVEYPLPSQNSSIPKFGQWLTRKELEAHRTRDRRQALAARALTGTQSKRPRSGSPEPRPAKYHGRPRSAAPLASPAGEAEVEFHGDESNQARIPVEFEDVYERLGCLLAELKDPRDVVPPNLIFDFAVPPHYSSHPPTSQSQIDDVCALDPNFHSNNVLLGYIDHLAGVRRYALQHGRPEDVPRQVYLRGLVARNTVDRHKDVLRERYFQDWMRQYRFKEQLNLVNTARRFRNQLKYLPPAVLTIYLLVASLHLLSNTSQDDCRFILNSLSLAMRLLPISSSSTHGSLSIQNMLHDVDQVVRLLDIYPRFTAFACCPKCFMIHYLNPDDVQSHYPERCIQETGKGVCNARLRKTKEVLDAKREAYITKDVPIREYRYQSPQEYLAYIFSRSDLKQYLYGDPCERSRDANDAWDIWDASALRDFTYIDGRRFTDSDDECRLVFSLNMDGLNPFTNKEAGKKVSIGAIYMVCLNLPPSIRYKLENIYLVGIIPGPRPPSLHDLNHLLNPLVDDFLLLWRQGFYLSRTCLHPHGIRVRGAIIPLICDLPAARHMSGFASYSHTIFCSECKQTLPNINDLNHTCWTPRTWEEHRKAAKLWRDAQSIQERKTLYSTYGLRWSELLRLPYWDPTKYTLIDSMHAFYLRIFQHHIRNIWGMDVKMDDQEGILFNPDAYAPTEVEMKHGHWVLRHGSEERLTLLKKKVLRELCKDTGVLTIDGARNDLLSQLLQYRIDQNWWTPDRRHIRDDASAHCIRVDKDETLKDGTTSDDFFWHASKSRAKSASKDDLKKVFECHVLPVTRPPWSQEQLSKLKKSELLAYIQSERQRLQIIQDDGIHISNGATRPRNQCANILGRTVLKEIRRDMQTINRPSWQPNGPRWPGEAKFGKFTAAQWKSFCLINLPITLTRLWGGAAEGSIQRQCLDNFMHLVTAVKLASMNRMNENRVTQYEYHIRQYLSTLLELYDTTITPYQHLSLHFGRHLRMFGPVHAWRCFPFERYNNVVQSFSTNNKFSDLEKTVFGKFISAQHIRGIFAEQDKLPGDLADLSKHFDETYGQKRQVKIGDILMEDPRYQVAEVHTWQPNQLTPVDPIVYRALAQWVSQNDPACTSCPNVAYFRHSVQRFGQVFSICDHHRNNSQVSFQKEPSAQTWAAGHILDLFSHTRVSNGVDVAQTFAILSPYEELAEEDAKLDVYRRYSVVAGRMFYNRMSADRFLVPFSNVNCHCVSQVQRFPGIVAQCILVQPLDQQ</sequence>
<dbReference type="Proteomes" id="UP000290288">
    <property type="component" value="Unassembled WGS sequence"/>
</dbReference>
<evidence type="ECO:0000313" key="2">
    <source>
        <dbReference type="EMBL" id="RXW14134.1"/>
    </source>
</evidence>